<organism evidence="11 12">
    <name type="scientific">Paracoccus litorisediminis</name>
    <dbReference type="NCBI Taxonomy" id="2006130"/>
    <lineage>
        <taxon>Bacteria</taxon>
        <taxon>Pseudomonadati</taxon>
        <taxon>Pseudomonadota</taxon>
        <taxon>Alphaproteobacteria</taxon>
        <taxon>Rhodobacterales</taxon>
        <taxon>Paracoccaceae</taxon>
        <taxon>Paracoccus</taxon>
    </lineage>
</organism>
<dbReference type="PANTHER" id="PTHR22600">
    <property type="entry name" value="BETA-HEXOSAMINIDASE"/>
    <property type="match status" value="1"/>
</dbReference>
<feature type="domain" description="Beta-hexosaminidase bacterial type N-terminal" evidence="10">
    <location>
        <begin position="194"/>
        <end position="238"/>
    </location>
</feature>
<protein>
    <recommendedName>
        <fullName evidence="3">beta-N-acetylhexosaminidase</fullName>
        <ecNumber evidence="3">3.2.1.52</ecNumber>
    </recommendedName>
    <alternativeName>
        <fullName evidence="6">Beta-N-acetylhexosaminidase</fullName>
    </alternativeName>
    <alternativeName>
        <fullName evidence="7">N-acetyl-beta-glucosaminidase</fullName>
    </alternativeName>
</protein>
<evidence type="ECO:0000256" key="6">
    <source>
        <dbReference type="ARBA" id="ARBA00030512"/>
    </source>
</evidence>
<proteinExistence type="inferred from homology"/>
<comment type="catalytic activity">
    <reaction evidence="1">
        <text>Hydrolysis of terminal non-reducing N-acetyl-D-hexosamine residues in N-acetyl-beta-D-hexosaminides.</text>
        <dbReference type="EC" id="3.2.1.52"/>
    </reaction>
</comment>
<dbReference type="GO" id="GO:0005975">
    <property type="term" value="P:carbohydrate metabolic process"/>
    <property type="evidence" value="ECO:0007669"/>
    <property type="project" value="InterPro"/>
</dbReference>
<gene>
    <name evidence="11" type="ORF">GL300_14840</name>
</gene>
<dbReference type="GO" id="GO:0030203">
    <property type="term" value="P:glycosaminoglycan metabolic process"/>
    <property type="evidence" value="ECO:0007669"/>
    <property type="project" value="TreeGrafter"/>
</dbReference>
<comment type="caution">
    <text evidence="11">The sequence shown here is derived from an EMBL/GenBank/DDBJ whole genome shotgun (WGS) entry which is preliminary data.</text>
</comment>
<dbReference type="Pfam" id="PF00728">
    <property type="entry name" value="Glyco_hydro_20"/>
    <property type="match status" value="1"/>
</dbReference>
<feature type="domain" description="Glycoside hydrolase family 20 catalytic" evidence="9">
    <location>
        <begin position="258"/>
        <end position="607"/>
    </location>
</feature>
<dbReference type="InterPro" id="IPR015883">
    <property type="entry name" value="Glyco_hydro_20_cat"/>
</dbReference>
<dbReference type="CDD" id="cd06563">
    <property type="entry name" value="GH20_chitobiase-like"/>
    <property type="match status" value="1"/>
</dbReference>
<dbReference type="SUPFAM" id="SSF51445">
    <property type="entry name" value="(Trans)glycosidases"/>
    <property type="match status" value="1"/>
</dbReference>
<dbReference type="RefSeq" id="WP_155040435.1">
    <property type="nucleotide sequence ID" value="NZ_JBHGCD010000011.1"/>
</dbReference>
<evidence type="ECO:0000259" key="10">
    <source>
        <dbReference type="Pfam" id="PF02838"/>
    </source>
</evidence>
<dbReference type="PRINTS" id="PR00738">
    <property type="entry name" value="GLHYDRLASE20"/>
</dbReference>
<dbReference type="InterPro" id="IPR029018">
    <property type="entry name" value="Hex-like_dom2"/>
</dbReference>
<evidence type="ECO:0000256" key="5">
    <source>
        <dbReference type="ARBA" id="ARBA00023295"/>
    </source>
</evidence>
<evidence type="ECO:0000256" key="8">
    <source>
        <dbReference type="PIRSR" id="PIRSR625705-1"/>
    </source>
</evidence>
<keyword evidence="12" id="KW-1185">Reference proteome</keyword>
<dbReference type="PANTHER" id="PTHR22600:SF57">
    <property type="entry name" value="BETA-N-ACETYLHEXOSAMINIDASE"/>
    <property type="match status" value="1"/>
</dbReference>
<evidence type="ECO:0000256" key="7">
    <source>
        <dbReference type="ARBA" id="ARBA00033000"/>
    </source>
</evidence>
<keyword evidence="4 11" id="KW-0378">Hydrolase</keyword>
<sequence>MTLWLQQCWSPEGAPDSKGGMFRLSIHNRGDAPVAPVALCMSSMTRIAGPAQIEGAALDRRFGNYHRLIAPEGLLIPPGEAWLIRILSLTHPPKNRSQGVMSAWIEADGGEIPLLLGDLEPPPGTPRGPLAPLPEGRLDLPLGLLPWPQHVDIAEWDEPVGLLPSAELTEVAALHQRLFPFARGILSRDGRPVRFQPADMPAEGYRLDFTPDAITLSHADPDGRRHGLVALAQISHAALSDPRFREPLRGHIEDHPRFAWRGMHMDVARNFRTIEEVRRAGDILAWHRMNRLHWHLTDDEGWRLEIPSLPDLTRIAARRGAGLPLLPQYADLHWGQAGHYSVAEARDLVANAASLGIEVLPEIDSPGHLTSLLAAIPGLTDTAEVPDSYRSIQGYPNNAVNPAVPAVYEVLGKVLDAVCEIFPSHLIHLGGDEVDPRSWQQSPAAMALAEAEGIAGEGVTHRLQALFMRRMQQMLADRGRSLAGWDECADGGGVSPQDTLLFAWRSVEKTAELMQAGYDVIATPGQAYYLDMTQSADWDAIGLSWGGAVPPEKTYHFEPTEGLPTDAAGRMIGIQAGVWSEMLSTRQRWNAMVFPRLSAVAESAWTRSEAKDWPRFCALSRLMPQL</sequence>
<dbReference type="Gene3D" id="3.30.379.10">
    <property type="entry name" value="Chitobiase/beta-hexosaminidase domain 2-like"/>
    <property type="match status" value="1"/>
</dbReference>
<dbReference type="GO" id="GO:0016020">
    <property type="term" value="C:membrane"/>
    <property type="evidence" value="ECO:0007669"/>
    <property type="project" value="TreeGrafter"/>
</dbReference>
<dbReference type="EC" id="3.2.1.52" evidence="3"/>
<evidence type="ECO:0000256" key="2">
    <source>
        <dbReference type="ARBA" id="ARBA00006285"/>
    </source>
</evidence>
<dbReference type="InterPro" id="IPR015882">
    <property type="entry name" value="HEX_bac_N"/>
</dbReference>
<evidence type="ECO:0000313" key="11">
    <source>
        <dbReference type="EMBL" id="MTH60491.1"/>
    </source>
</evidence>
<dbReference type="SUPFAM" id="SSF55545">
    <property type="entry name" value="beta-N-acetylhexosaminidase-like domain"/>
    <property type="match status" value="1"/>
</dbReference>
<comment type="similarity">
    <text evidence="2">Belongs to the glycosyl hydrolase 20 family.</text>
</comment>
<dbReference type="Proteomes" id="UP000449846">
    <property type="component" value="Unassembled WGS sequence"/>
</dbReference>
<dbReference type="Pfam" id="PF02838">
    <property type="entry name" value="Glyco_hydro_20b"/>
    <property type="match status" value="1"/>
</dbReference>
<keyword evidence="5" id="KW-0326">Glycosidase</keyword>
<reference evidence="11 12" key="1">
    <citation type="submission" date="2019-11" db="EMBL/GenBank/DDBJ databases">
        <authorList>
            <person name="Dong K."/>
        </authorList>
    </citation>
    <scope>NUCLEOTIDE SEQUENCE [LARGE SCALE GENOMIC DNA]</scope>
    <source>
        <strain evidence="11 12">NBRC 112902</strain>
    </source>
</reference>
<dbReference type="InterPro" id="IPR017853">
    <property type="entry name" value="GH"/>
</dbReference>
<dbReference type="Gene3D" id="3.20.20.80">
    <property type="entry name" value="Glycosidases"/>
    <property type="match status" value="1"/>
</dbReference>
<dbReference type="OrthoDB" id="9763537at2"/>
<evidence type="ECO:0000256" key="1">
    <source>
        <dbReference type="ARBA" id="ARBA00001231"/>
    </source>
</evidence>
<accession>A0A844HS91</accession>
<dbReference type="GO" id="GO:0004563">
    <property type="term" value="F:beta-N-acetylhexosaminidase activity"/>
    <property type="evidence" value="ECO:0007669"/>
    <property type="project" value="UniProtKB-EC"/>
</dbReference>
<evidence type="ECO:0000256" key="3">
    <source>
        <dbReference type="ARBA" id="ARBA00012663"/>
    </source>
</evidence>
<dbReference type="AlphaFoldDB" id="A0A844HS91"/>
<feature type="active site" description="Proton donor" evidence="8">
    <location>
        <position position="433"/>
    </location>
</feature>
<name>A0A844HS91_9RHOB</name>
<dbReference type="EMBL" id="WMIG01000008">
    <property type="protein sequence ID" value="MTH60491.1"/>
    <property type="molecule type" value="Genomic_DNA"/>
</dbReference>
<evidence type="ECO:0000256" key="4">
    <source>
        <dbReference type="ARBA" id="ARBA00022801"/>
    </source>
</evidence>
<evidence type="ECO:0000259" key="9">
    <source>
        <dbReference type="Pfam" id="PF00728"/>
    </source>
</evidence>
<evidence type="ECO:0000313" key="12">
    <source>
        <dbReference type="Proteomes" id="UP000449846"/>
    </source>
</evidence>
<dbReference type="InterPro" id="IPR025705">
    <property type="entry name" value="Beta_hexosaminidase_sua/sub"/>
</dbReference>